<dbReference type="GO" id="GO:0016810">
    <property type="term" value="F:hydrolase activity, acting on carbon-nitrogen (but not peptide) bonds"/>
    <property type="evidence" value="ECO:0007669"/>
    <property type="project" value="InterPro"/>
</dbReference>
<reference evidence="5 6" key="1">
    <citation type="journal article" date="2014" name="PLoS Genet.">
        <title>Phylogenetically driven sequencing of extremely halophilic archaea reveals strategies for static and dynamic osmo-response.</title>
        <authorList>
            <person name="Becker E.A."/>
            <person name="Seitzer P.M."/>
            <person name="Tritt A."/>
            <person name="Larsen D."/>
            <person name="Krusor M."/>
            <person name="Yao A.I."/>
            <person name="Wu D."/>
            <person name="Madern D."/>
            <person name="Eisen J.A."/>
            <person name="Darling A.E."/>
            <person name="Facciotti M.T."/>
        </authorList>
    </citation>
    <scope>NUCLEOTIDE SEQUENCE [LARGE SCALE GENOMIC DNA]</scope>
    <source>
        <strain evidence="5 6">JCM 10989</strain>
    </source>
</reference>
<dbReference type="InterPro" id="IPR006311">
    <property type="entry name" value="TAT_signal"/>
</dbReference>
<evidence type="ECO:0000313" key="5">
    <source>
        <dbReference type="EMBL" id="ELY87752.1"/>
    </source>
</evidence>
<dbReference type="GO" id="GO:0005975">
    <property type="term" value="P:carbohydrate metabolic process"/>
    <property type="evidence" value="ECO:0007669"/>
    <property type="project" value="InterPro"/>
</dbReference>
<name>L9ZQB1_9EURY</name>
<dbReference type="Pfam" id="PF01522">
    <property type="entry name" value="Polysacc_deac_1"/>
    <property type="match status" value="1"/>
</dbReference>
<comment type="subcellular location">
    <subcellularLocation>
        <location evidence="1">Secreted</location>
    </subcellularLocation>
</comment>
<dbReference type="CDD" id="cd10970">
    <property type="entry name" value="CE4_DAC_u1_6s"/>
    <property type="match status" value="1"/>
</dbReference>
<dbReference type="AlphaFoldDB" id="L9ZQB1"/>
<feature type="compositionally biased region" description="Acidic residues" evidence="3">
    <location>
        <begin position="65"/>
        <end position="80"/>
    </location>
</feature>
<keyword evidence="6" id="KW-1185">Reference proteome</keyword>
<dbReference type="OrthoDB" id="186535at2157"/>
<dbReference type="Gene3D" id="3.20.20.370">
    <property type="entry name" value="Glycoside hydrolase/deacetylase"/>
    <property type="match status" value="1"/>
</dbReference>
<comment type="caution">
    <text evidence="5">The sequence shown here is derived from an EMBL/GenBank/DDBJ whole genome shotgun (WGS) entry which is preliminary data.</text>
</comment>
<evidence type="ECO:0000259" key="4">
    <source>
        <dbReference type="Pfam" id="PF01522"/>
    </source>
</evidence>
<evidence type="ECO:0000256" key="1">
    <source>
        <dbReference type="ARBA" id="ARBA00004613"/>
    </source>
</evidence>
<feature type="domain" description="NodB homology" evidence="4">
    <location>
        <begin position="89"/>
        <end position="162"/>
    </location>
</feature>
<dbReference type="PANTHER" id="PTHR34216">
    <property type="match status" value="1"/>
</dbReference>
<feature type="region of interest" description="Disordered" evidence="3">
    <location>
        <begin position="28"/>
        <end position="84"/>
    </location>
</feature>
<dbReference type="InterPro" id="IPR011330">
    <property type="entry name" value="Glyco_hydro/deAcase_b/a-brl"/>
</dbReference>
<organism evidence="5 6">
    <name type="scientific">Natrialba hulunbeirensis JCM 10989</name>
    <dbReference type="NCBI Taxonomy" id="1227493"/>
    <lineage>
        <taxon>Archaea</taxon>
        <taxon>Methanobacteriati</taxon>
        <taxon>Methanobacteriota</taxon>
        <taxon>Stenosarchaea group</taxon>
        <taxon>Halobacteria</taxon>
        <taxon>Halobacteriales</taxon>
        <taxon>Natrialbaceae</taxon>
        <taxon>Natrialba</taxon>
    </lineage>
</organism>
<keyword evidence="2" id="KW-0732">Signal</keyword>
<gene>
    <name evidence="5" type="ORF">C483_17683</name>
</gene>
<dbReference type="GO" id="GO:0005576">
    <property type="term" value="C:extracellular region"/>
    <property type="evidence" value="ECO:0007669"/>
    <property type="project" value="UniProtKB-SubCell"/>
</dbReference>
<evidence type="ECO:0000256" key="3">
    <source>
        <dbReference type="SAM" id="MobiDB-lite"/>
    </source>
</evidence>
<evidence type="ECO:0000313" key="6">
    <source>
        <dbReference type="Proteomes" id="UP000011519"/>
    </source>
</evidence>
<dbReference type="PATRIC" id="fig|1227493.4.peg.3554"/>
<dbReference type="Proteomes" id="UP000011519">
    <property type="component" value="Unassembled WGS sequence"/>
</dbReference>
<proteinExistence type="predicted"/>
<dbReference type="SUPFAM" id="SSF88713">
    <property type="entry name" value="Glycoside hydrolase/deacetylase"/>
    <property type="match status" value="1"/>
</dbReference>
<protein>
    <submittedName>
        <fullName evidence="5">Polysaccharide deacetylase</fullName>
    </submittedName>
</protein>
<dbReference type="PANTHER" id="PTHR34216:SF3">
    <property type="entry name" value="POLY-BETA-1,6-N-ACETYL-D-GLUCOSAMINE N-DEACETYLASE"/>
    <property type="match status" value="1"/>
</dbReference>
<dbReference type="RefSeq" id="WP_006654668.1">
    <property type="nucleotide sequence ID" value="NZ_AOIM01000041.1"/>
</dbReference>
<evidence type="ECO:0000256" key="2">
    <source>
        <dbReference type="ARBA" id="ARBA00022729"/>
    </source>
</evidence>
<dbReference type="EMBL" id="AOIM01000041">
    <property type="protein sequence ID" value="ELY87752.1"/>
    <property type="molecule type" value="Genomic_DNA"/>
</dbReference>
<dbReference type="InterPro" id="IPR051398">
    <property type="entry name" value="Polysacch_Deacetylase"/>
</dbReference>
<dbReference type="PROSITE" id="PS51318">
    <property type="entry name" value="TAT"/>
    <property type="match status" value="1"/>
</dbReference>
<dbReference type="InterPro" id="IPR002509">
    <property type="entry name" value="NODB_dom"/>
</dbReference>
<accession>L9ZQB1</accession>
<dbReference type="STRING" id="1227493.C483_17683"/>
<sequence length="376" mass="41155">MGTEPTGRRLSRRRLIGTAGLGLAGLTAGCTDLRSSDDEPASNDSSTDGADDGNGDASGDGGAADGDDGNGEGNGDDETADNIPEIDGGAVAFVYDDGPIEDYEQAFPVHQEFDAPASAGIVSEWIGREDFNGTDWMTVEQIAELEDAGWEIMSHTTDHTALGAFDLVEDAGPDDTRVYPEQRNHGFHHGHDVEITDSETSVRRTVVDSDTDDTGGYLEFDEPLGESFAAGEAVERYPEDVMDDFLGRSKQELEEHGFEIDTLLAPYDIVDDWAVDHAREHYDGIANVNPGSMHNDPDAFDPFDTNRDYFIEFTTREEIQRELDQLAADEGLGIIGAHTFKEEVTADRIRETLEWIDERDLEVVTFRQLIRAAAAR</sequence>